<organism evidence="1">
    <name type="scientific">Salmonella enterica subsp. enterica serovar Glostrup</name>
    <dbReference type="NCBI Taxonomy" id="1151180"/>
    <lineage>
        <taxon>Bacteria</taxon>
        <taxon>Pseudomonadati</taxon>
        <taxon>Pseudomonadota</taxon>
        <taxon>Gammaproteobacteria</taxon>
        <taxon>Enterobacterales</taxon>
        <taxon>Enterobacteriaceae</taxon>
        <taxon>Salmonella</taxon>
    </lineage>
</organism>
<dbReference type="EMBL" id="AAIQMM010000029">
    <property type="protein sequence ID" value="ECH0896812.1"/>
    <property type="molecule type" value="Genomic_DNA"/>
</dbReference>
<protein>
    <submittedName>
        <fullName evidence="1">Uncharacterized protein</fullName>
    </submittedName>
</protein>
<proteinExistence type="predicted"/>
<accession>A0A5I9F2L6</accession>
<dbReference type="AlphaFoldDB" id="A0A5I9F2L6"/>
<evidence type="ECO:0000313" key="1">
    <source>
        <dbReference type="EMBL" id="ECH0896812.1"/>
    </source>
</evidence>
<sequence length="66" mass="7197">MSDTELTIDQKIAVARIVTDLMISGIECRNGIGAMMHTVPGGPLFPDTFEAAYHRLVVLLKAPDQQ</sequence>
<gene>
    <name evidence="1" type="ORF">FPD99_22940</name>
</gene>
<comment type="caution">
    <text evidence="1">The sequence shown here is derived from an EMBL/GenBank/DDBJ whole genome shotgun (WGS) entry which is preliminary data.</text>
</comment>
<name>A0A5I9F2L6_SALET</name>
<reference evidence="1" key="1">
    <citation type="submission" date="2019-07" db="EMBL/GenBank/DDBJ databases">
        <authorList>
            <person name="Ashton P.M."/>
            <person name="Dallman T."/>
            <person name="Nair S."/>
            <person name="De Pinna E."/>
            <person name="Peters T."/>
            <person name="Grant K."/>
        </authorList>
    </citation>
    <scope>NUCLEOTIDE SEQUENCE</scope>
    <source>
        <strain evidence="1">773673</strain>
    </source>
</reference>